<dbReference type="Proteomes" id="UP000190198">
    <property type="component" value="Unassembled WGS sequence"/>
</dbReference>
<feature type="coiled-coil region" evidence="2">
    <location>
        <begin position="29"/>
        <end position="80"/>
    </location>
</feature>
<dbReference type="GO" id="GO:0004803">
    <property type="term" value="F:transposase activity"/>
    <property type="evidence" value="ECO:0007669"/>
    <property type="project" value="InterPro"/>
</dbReference>
<dbReference type="AlphaFoldDB" id="A0A1T2LBJ1"/>
<dbReference type="InterPro" id="IPR009057">
    <property type="entry name" value="Homeodomain-like_sf"/>
</dbReference>
<organism evidence="3 4">
    <name type="scientific">Solemya elarraichensis gill symbiont</name>
    <dbReference type="NCBI Taxonomy" id="1918949"/>
    <lineage>
        <taxon>Bacteria</taxon>
        <taxon>Pseudomonadati</taxon>
        <taxon>Pseudomonadota</taxon>
        <taxon>Gammaproteobacteria</taxon>
        <taxon>sulfur-oxidizing symbionts</taxon>
    </lineage>
</organism>
<reference evidence="3 4" key="1">
    <citation type="submission" date="2016-11" db="EMBL/GenBank/DDBJ databases">
        <title>Mixed transmission modes and dynamic genome evolution in an obligate animal-bacterial symbiosis.</title>
        <authorList>
            <person name="Russell S.L."/>
            <person name="Corbett-Detig R.B."/>
            <person name="Cavanaugh C.M."/>
        </authorList>
    </citation>
    <scope>NUCLEOTIDE SEQUENCE [LARGE SCALE GENOMIC DNA]</scope>
    <source>
        <strain evidence="3">Sp-SM6</strain>
    </source>
</reference>
<dbReference type="Pfam" id="PF01527">
    <property type="entry name" value="HTH_Tnp_1"/>
    <property type="match status" value="1"/>
</dbReference>
<evidence type="ECO:0000313" key="3">
    <source>
        <dbReference type="EMBL" id="OOZ42478.1"/>
    </source>
</evidence>
<comment type="caution">
    <text evidence="3">The sequence shown here is derived from an EMBL/GenBank/DDBJ whole genome shotgun (WGS) entry which is preliminary data.</text>
</comment>
<dbReference type="EMBL" id="MPRK01000033">
    <property type="protein sequence ID" value="OOZ42478.1"/>
    <property type="molecule type" value="Genomic_DNA"/>
</dbReference>
<dbReference type="GO" id="GO:0006313">
    <property type="term" value="P:DNA transposition"/>
    <property type="evidence" value="ECO:0007669"/>
    <property type="project" value="InterPro"/>
</dbReference>
<gene>
    <name evidence="3" type="ORF">BOW52_02975</name>
</gene>
<dbReference type="Gene3D" id="1.10.10.60">
    <property type="entry name" value="Homeodomain-like"/>
    <property type="match status" value="1"/>
</dbReference>
<accession>A0A1T2LBJ1</accession>
<evidence type="ECO:0000256" key="2">
    <source>
        <dbReference type="SAM" id="Coils"/>
    </source>
</evidence>
<evidence type="ECO:0008006" key="5">
    <source>
        <dbReference type="Google" id="ProtNLM"/>
    </source>
</evidence>
<proteinExistence type="inferred from homology"/>
<keyword evidence="2" id="KW-0175">Coiled coil</keyword>
<protein>
    <recommendedName>
        <fullName evidence="5">Transposase</fullName>
    </recommendedName>
</protein>
<sequence>MTTERKRRKFTPEFKKDAVVLVTEQGYSIAKSAQAVDTSENNLRRWKKELEQEASGERLNSNERAELARLRRENKELRMEKEGGFG</sequence>
<evidence type="ECO:0000256" key="1">
    <source>
        <dbReference type="ARBA" id="ARBA00009964"/>
    </source>
</evidence>
<dbReference type="GO" id="GO:0003677">
    <property type="term" value="F:DNA binding"/>
    <property type="evidence" value="ECO:0007669"/>
    <property type="project" value="InterPro"/>
</dbReference>
<keyword evidence="4" id="KW-1185">Reference proteome</keyword>
<dbReference type="OrthoDB" id="9810995at2"/>
<dbReference type="RefSeq" id="WP_078476376.1">
    <property type="nucleotide sequence ID" value="NZ_MPRK01000033.1"/>
</dbReference>
<dbReference type="SUPFAM" id="SSF46689">
    <property type="entry name" value="Homeodomain-like"/>
    <property type="match status" value="1"/>
</dbReference>
<name>A0A1T2LBJ1_9GAMM</name>
<comment type="similarity">
    <text evidence="1">Belongs to the transposase 8 family.</text>
</comment>
<evidence type="ECO:0000313" key="4">
    <source>
        <dbReference type="Proteomes" id="UP000190198"/>
    </source>
</evidence>
<dbReference type="InterPro" id="IPR002514">
    <property type="entry name" value="Transposase_8"/>
</dbReference>